<feature type="compositionally biased region" description="Polar residues" evidence="1">
    <location>
        <begin position="75"/>
        <end position="85"/>
    </location>
</feature>
<feature type="region of interest" description="Disordered" evidence="1">
    <location>
        <begin position="68"/>
        <end position="92"/>
    </location>
</feature>
<keyword evidence="3" id="KW-1185">Reference proteome</keyword>
<evidence type="ECO:0000256" key="1">
    <source>
        <dbReference type="SAM" id="MobiDB-lite"/>
    </source>
</evidence>
<feature type="non-terminal residue" evidence="2">
    <location>
        <position position="92"/>
    </location>
</feature>
<sequence>MAAIIGDRPLTEAILSLREAPGLILVKASTPVAYDSLENLGHRVTGLTGCHSGTIRWTGWSGGLPGLGAGRVSGTASQTGKTPVSRTHRLHP</sequence>
<reference evidence="2 3" key="1">
    <citation type="submission" date="2020-02" db="EMBL/GenBank/DDBJ databases">
        <authorList>
            <person name="Ferguson B K."/>
        </authorList>
    </citation>
    <scope>NUCLEOTIDE SEQUENCE [LARGE SCALE GENOMIC DNA]</scope>
</reference>
<dbReference type="Proteomes" id="UP000479190">
    <property type="component" value="Unassembled WGS sequence"/>
</dbReference>
<organism evidence="2 3">
    <name type="scientific">Trichogramma brassicae</name>
    <dbReference type="NCBI Taxonomy" id="86971"/>
    <lineage>
        <taxon>Eukaryota</taxon>
        <taxon>Metazoa</taxon>
        <taxon>Ecdysozoa</taxon>
        <taxon>Arthropoda</taxon>
        <taxon>Hexapoda</taxon>
        <taxon>Insecta</taxon>
        <taxon>Pterygota</taxon>
        <taxon>Neoptera</taxon>
        <taxon>Endopterygota</taxon>
        <taxon>Hymenoptera</taxon>
        <taxon>Apocrita</taxon>
        <taxon>Proctotrupomorpha</taxon>
        <taxon>Chalcidoidea</taxon>
        <taxon>Trichogrammatidae</taxon>
        <taxon>Trichogramma</taxon>
    </lineage>
</organism>
<dbReference type="AlphaFoldDB" id="A0A6H5ITE2"/>
<proteinExistence type="predicted"/>
<evidence type="ECO:0000313" key="2">
    <source>
        <dbReference type="EMBL" id="CAB0040687.1"/>
    </source>
</evidence>
<accession>A0A6H5ITE2</accession>
<gene>
    <name evidence="2" type="ORF">TBRA_LOCUS12382</name>
</gene>
<name>A0A6H5ITE2_9HYME</name>
<dbReference type="EMBL" id="CADCXV010001042">
    <property type="protein sequence ID" value="CAB0040687.1"/>
    <property type="molecule type" value="Genomic_DNA"/>
</dbReference>
<protein>
    <submittedName>
        <fullName evidence="2">Uncharacterized protein</fullName>
    </submittedName>
</protein>
<evidence type="ECO:0000313" key="3">
    <source>
        <dbReference type="Proteomes" id="UP000479190"/>
    </source>
</evidence>